<dbReference type="RefSeq" id="WP_023175263.1">
    <property type="nucleotide sequence ID" value="NC_022600.1"/>
</dbReference>
<keyword evidence="2" id="KW-0808">Transferase</keyword>
<organism evidence="2 3">
    <name type="scientific">Gloeobacter kilaueensis (strain ATCC BAA-2537 / CCAP 1431/1 / ULC 316 / JS1)</name>
    <dbReference type="NCBI Taxonomy" id="1183438"/>
    <lineage>
        <taxon>Bacteria</taxon>
        <taxon>Bacillati</taxon>
        <taxon>Cyanobacteriota</taxon>
        <taxon>Cyanophyceae</taxon>
        <taxon>Gloeobacterales</taxon>
        <taxon>Gloeobacteraceae</taxon>
        <taxon>Gloeobacter</taxon>
    </lineage>
</organism>
<feature type="domain" description="Glycosyltransferase 2-like" evidence="1">
    <location>
        <begin position="5"/>
        <end position="113"/>
    </location>
</feature>
<name>U5QLT6_GLOK1</name>
<sequence>MVFVSIITPATGNPLLKQAVESVQKQDYEFLEHFIVIDGQPREAQVLEVLAGLSFRKQASLMCLPYPTGTGRYNGHRIYGAAGFLVRGDYLICLDEDNWLEPEHVSSLVRSVGERGLEWGYALRNIVDPAGRFVIKDDCESLGKWPSYLDDSDFHIDVNCYFLRKNVAISIAPLWYRRAKEPGVQSVDRAICGHLLEYFPHFQTTGRYTVNYRTGSTEQSVQPEFFIRGNQVMQERYPQGFPWLQAE</sequence>
<dbReference type="Pfam" id="PF00535">
    <property type="entry name" value="Glycos_transf_2"/>
    <property type="match status" value="1"/>
</dbReference>
<dbReference type="CDD" id="cd00761">
    <property type="entry name" value="Glyco_tranf_GTA_type"/>
    <property type="match status" value="1"/>
</dbReference>
<reference evidence="2 3" key="1">
    <citation type="journal article" date="2013" name="PLoS ONE">
        <title>Cultivation and Complete Genome Sequencing of Gloeobacter kilaueensis sp. nov., from a Lava Cave in Kilauea Caldera, Hawai'i.</title>
        <authorList>
            <person name="Saw J.H."/>
            <person name="Schatz M."/>
            <person name="Brown M.V."/>
            <person name="Kunkel D.D."/>
            <person name="Foster J.S."/>
            <person name="Shick H."/>
            <person name="Christensen S."/>
            <person name="Hou S."/>
            <person name="Wan X."/>
            <person name="Donachie S.P."/>
        </authorList>
    </citation>
    <scope>NUCLEOTIDE SEQUENCE [LARGE SCALE GENOMIC DNA]</scope>
    <source>
        <strain evidence="3">JS</strain>
    </source>
</reference>
<dbReference type="eggNOG" id="COG1215">
    <property type="taxonomic scope" value="Bacteria"/>
</dbReference>
<accession>U5QLT6</accession>
<dbReference type="KEGG" id="glj:GKIL_3701"/>
<evidence type="ECO:0000313" key="2">
    <source>
        <dbReference type="EMBL" id="AGY59947.1"/>
    </source>
</evidence>
<protein>
    <submittedName>
        <fullName evidence="2">Glycosyltransferase</fullName>
    </submittedName>
</protein>
<dbReference type="Gene3D" id="3.90.550.10">
    <property type="entry name" value="Spore Coat Polysaccharide Biosynthesis Protein SpsA, Chain A"/>
    <property type="match status" value="1"/>
</dbReference>
<dbReference type="GO" id="GO:0016740">
    <property type="term" value="F:transferase activity"/>
    <property type="evidence" value="ECO:0007669"/>
    <property type="project" value="UniProtKB-KW"/>
</dbReference>
<proteinExistence type="predicted"/>
<gene>
    <name evidence="2" type="ORF">GKIL_3701</name>
</gene>
<dbReference type="InterPro" id="IPR001173">
    <property type="entry name" value="Glyco_trans_2-like"/>
</dbReference>
<dbReference type="OrthoDB" id="7210585at2"/>
<dbReference type="SUPFAM" id="SSF53448">
    <property type="entry name" value="Nucleotide-diphospho-sugar transferases"/>
    <property type="match status" value="1"/>
</dbReference>
<dbReference type="HOGENOM" id="CLU_1123297_0_0_3"/>
<evidence type="ECO:0000313" key="3">
    <source>
        <dbReference type="Proteomes" id="UP000017396"/>
    </source>
</evidence>
<dbReference type="AlphaFoldDB" id="U5QLT6"/>
<dbReference type="EMBL" id="CP003587">
    <property type="protein sequence ID" value="AGY59947.1"/>
    <property type="molecule type" value="Genomic_DNA"/>
</dbReference>
<evidence type="ECO:0000259" key="1">
    <source>
        <dbReference type="Pfam" id="PF00535"/>
    </source>
</evidence>
<keyword evidence="3" id="KW-1185">Reference proteome</keyword>
<dbReference type="InterPro" id="IPR029044">
    <property type="entry name" value="Nucleotide-diphossugar_trans"/>
</dbReference>
<dbReference type="Proteomes" id="UP000017396">
    <property type="component" value="Chromosome"/>
</dbReference>